<dbReference type="InterPro" id="IPR000719">
    <property type="entry name" value="Prot_kinase_dom"/>
</dbReference>
<dbReference type="PANTHER" id="PTHR44167:SF30">
    <property type="entry name" value="PHOSPHORYLASE KINASE"/>
    <property type="match status" value="1"/>
</dbReference>
<dbReference type="GO" id="GO:0044773">
    <property type="term" value="P:mitotic DNA damage checkpoint signaling"/>
    <property type="evidence" value="ECO:0007669"/>
    <property type="project" value="TreeGrafter"/>
</dbReference>
<dbReference type="InterPro" id="IPR011009">
    <property type="entry name" value="Kinase-like_dom_sf"/>
</dbReference>
<evidence type="ECO:0000256" key="1">
    <source>
        <dbReference type="SAM" id="MobiDB-lite"/>
    </source>
</evidence>
<dbReference type="SUPFAM" id="SSF56112">
    <property type="entry name" value="Protein kinase-like (PK-like)"/>
    <property type="match status" value="1"/>
</dbReference>
<gene>
    <name evidence="3" type="ORF">QTG54_000512</name>
</gene>
<dbReference type="EMBL" id="JATAAI010000001">
    <property type="protein sequence ID" value="KAK1748573.1"/>
    <property type="molecule type" value="Genomic_DNA"/>
</dbReference>
<organism evidence="3 4">
    <name type="scientific">Skeletonema marinoi</name>
    <dbReference type="NCBI Taxonomy" id="267567"/>
    <lineage>
        <taxon>Eukaryota</taxon>
        <taxon>Sar</taxon>
        <taxon>Stramenopiles</taxon>
        <taxon>Ochrophyta</taxon>
        <taxon>Bacillariophyta</taxon>
        <taxon>Coscinodiscophyceae</taxon>
        <taxon>Thalassiosirophycidae</taxon>
        <taxon>Thalassiosirales</taxon>
        <taxon>Skeletonemataceae</taxon>
        <taxon>Skeletonema</taxon>
        <taxon>Skeletonema marinoi-dohrnii complex</taxon>
    </lineage>
</organism>
<dbReference type="PROSITE" id="PS50011">
    <property type="entry name" value="PROTEIN_KINASE_DOM"/>
    <property type="match status" value="1"/>
</dbReference>
<protein>
    <submittedName>
        <fullName evidence="3">Serine/threonine-protein kinase</fullName>
        <ecNumber evidence="3">2.7.11.-</ecNumber>
    </submittedName>
</protein>
<dbReference type="SMART" id="SM00220">
    <property type="entry name" value="S_TKc"/>
    <property type="match status" value="1"/>
</dbReference>
<keyword evidence="4" id="KW-1185">Reference proteome</keyword>
<dbReference type="AlphaFoldDB" id="A0AAD9DKD3"/>
<dbReference type="PROSITE" id="PS00108">
    <property type="entry name" value="PROTEIN_KINASE_ST"/>
    <property type="match status" value="1"/>
</dbReference>
<dbReference type="GO" id="GO:0005524">
    <property type="term" value="F:ATP binding"/>
    <property type="evidence" value="ECO:0007669"/>
    <property type="project" value="InterPro"/>
</dbReference>
<reference evidence="3" key="1">
    <citation type="submission" date="2023-06" db="EMBL/GenBank/DDBJ databases">
        <title>Survivors Of The Sea: Transcriptome response of Skeletonema marinoi to long-term dormancy.</title>
        <authorList>
            <person name="Pinder M.I.M."/>
            <person name="Kourtchenko O."/>
            <person name="Robertson E.K."/>
            <person name="Larsson T."/>
            <person name="Maumus F."/>
            <person name="Osuna-Cruz C.M."/>
            <person name="Vancaester E."/>
            <person name="Stenow R."/>
            <person name="Vandepoele K."/>
            <person name="Ploug H."/>
            <person name="Bruchert V."/>
            <person name="Godhe A."/>
            <person name="Topel M."/>
        </authorList>
    </citation>
    <scope>NUCLEOTIDE SEQUENCE</scope>
    <source>
        <strain evidence="3">R05AC</strain>
    </source>
</reference>
<dbReference type="Pfam" id="PF00069">
    <property type="entry name" value="Pkinase"/>
    <property type="match status" value="1"/>
</dbReference>
<keyword evidence="3" id="KW-0418">Kinase</keyword>
<dbReference type="GO" id="GO:0005634">
    <property type="term" value="C:nucleus"/>
    <property type="evidence" value="ECO:0007669"/>
    <property type="project" value="TreeGrafter"/>
</dbReference>
<comment type="caution">
    <text evidence="3">The sequence shown here is derived from an EMBL/GenBank/DDBJ whole genome shotgun (WGS) entry which is preliminary data.</text>
</comment>
<accession>A0AAD9DKD3</accession>
<evidence type="ECO:0000313" key="4">
    <source>
        <dbReference type="Proteomes" id="UP001224775"/>
    </source>
</evidence>
<feature type="region of interest" description="Disordered" evidence="1">
    <location>
        <begin position="247"/>
        <end position="269"/>
    </location>
</feature>
<keyword evidence="3" id="KW-0808">Transferase</keyword>
<feature type="domain" description="Protein kinase" evidence="2">
    <location>
        <begin position="16"/>
        <end position="363"/>
    </location>
</feature>
<sequence length="363" mass="40186">MTTEGDNWPPEIEADFERIRALGRGAFGIVWLAKSKNNHAAADNNNDSVDSDEKEDMFDSTKHLAKYPSYVAIKQIHASNEEERQYANREISILSEIEHPNIVRCLQSVKMENSRLVVLTLADGPNLGELVNAGGALSVSLARLAARHLIAAVSYLHCRGVIHRDLKPENCILMKTDVSVIQNQTKEDWMTNDALWDDKAVFTNEWKCVLVDFGFAKALTPKEVGLERNMSRQASVGSFVQREIEGKGKAVTDAEANPEDEKPRPMSKQLKGHHAMSAIGTRQFAAPEVQRAREKSEKDTALSACVADYGLVSDAYSVGATIKMILTGVPAGENEMAFISANDSAFDSILSNLRLRKEERWQA</sequence>
<evidence type="ECO:0000313" key="3">
    <source>
        <dbReference type="EMBL" id="KAK1748573.1"/>
    </source>
</evidence>
<dbReference type="Proteomes" id="UP001224775">
    <property type="component" value="Unassembled WGS sequence"/>
</dbReference>
<evidence type="ECO:0000259" key="2">
    <source>
        <dbReference type="PROSITE" id="PS50011"/>
    </source>
</evidence>
<dbReference type="Gene3D" id="3.30.200.20">
    <property type="entry name" value="Phosphorylase Kinase, domain 1"/>
    <property type="match status" value="1"/>
</dbReference>
<dbReference type="EC" id="2.7.11.-" evidence="3"/>
<proteinExistence type="predicted"/>
<dbReference type="CDD" id="cd00180">
    <property type="entry name" value="PKc"/>
    <property type="match status" value="1"/>
</dbReference>
<dbReference type="PANTHER" id="PTHR44167">
    <property type="entry name" value="OVARIAN-SPECIFIC SERINE/THREONINE-PROTEIN KINASE LOK-RELATED"/>
    <property type="match status" value="1"/>
</dbReference>
<name>A0AAD9DKD3_9STRA</name>
<dbReference type="GO" id="GO:0004674">
    <property type="term" value="F:protein serine/threonine kinase activity"/>
    <property type="evidence" value="ECO:0007669"/>
    <property type="project" value="TreeGrafter"/>
</dbReference>
<dbReference type="Gene3D" id="1.10.510.10">
    <property type="entry name" value="Transferase(Phosphotransferase) domain 1"/>
    <property type="match status" value="1"/>
</dbReference>
<dbReference type="InterPro" id="IPR008271">
    <property type="entry name" value="Ser/Thr_kinase_AS"/>
</dbReference>